<name>A0A238VAS8_9BACT</name>
<proteinExistence type="predicted"/>
<feature type="region of interest" description="Disordered" evidence="1">
    <location>
        <begin position="1"/>
        <end position="47"/>
    </location>
</feature>
<accession>A0A238VAS8</accession>
<keyword evidence="2" id="KW-1133">Transmembrane helix</keyword>
<dbReference type="Proteomes" id="UP000198310">
    <property type="component" value="Unassembled WGS sequence"/>
</dbReference>
<evidence type="ECO:0000313" key="4">
    <source>
        <dbReference type="Proteomes" id="UP000198310"/>
    </source>
</evidence>
<evidence type="ECO:0000256" key="1">
    <source>
        <dbReference type="SAM" id="MobiDB-lite"/>
    </source>
</evidence>
<protein>
    <submittedName>
        <fullName evidence="3">Uncharacterized protein</fullName>
    </submittedName>
</protein>
<sequence length="176" mass="19741">MENTTIDPTQIKGWGIDADPKNDPTYPMRDRMNVGEDPDNKHRPDSLQPVDTEVLRSIERPNVSAVFGTPAPPRGVSGLIRRAAFKYSENRYRHWLPLVLADRVSVVEGIVDDLAHGKVPNIWAEKGYDVEWKYNRTAFITKMAVIGLATAGVVALLSSGGKKKKKHVKKDYLSRF</sequence>
<dbReference type="EMBL" id="FZNS01000001">
    <property type="protein sequence ID" value="SNR31510.1"/>
    <property type="molecule type" value="Genomic_DNA"/>
</dbReference>
<reference evidence="4" key="1">
    <citation type="submission" date="2017-06" db="EMBL/GenBank/DDBJ databases">
        <authorList>
            <person name="Varghese N."/>
            <person name="Submissions S."/>
        </authorList>
    </citation>
    <scope>NUCLEOTIDE SEQUENCE [LARGE SCALE GENOMIC DNA]</scope>
    <source>
        <strain evidence="4">DSM 28041</strain>
    </source>
</reference>
<evidence type="ECO:0000313" key="3">
    <source>
        <dbReference type="EMBL" id="SNR31510.1"/>
    </source>
</evidence>
<evidence type="ECO:0000256" key="2">
    <source>
        <dbReference type="SAM" id="Phobius"/>
    </source>
</evidence>
<feature type="compositionally biased region" description="Basic and acidic residues" evidence="1">
    <location>
        <begin position="18"/>
        <end position="45"/>
    </location>
</feature>
<dbReference type="RefSeq" id="WP_089331478.1">
    <property type="nucleotide sequence ID" value="NZ_FZNS01000001.1"/>
</dbReference>
<keyword evidence="4" id="KW-1185">Reference proteome</keyword>
<gene>
    <name evidence="3" type="ORF">SAMN06269173_101387</name>
</gene>
<feature type="transmembrane region" description="Helical" evidence="2">
    <location>
        <begin position="139"/>
        <end position="160"/>
    </location>
</feature>
<organism evidence="3 4">
    <name type="scientific">Hymenobacter mucosus</name>
    <dbReference type="NCBI Taxonomy" id="1411120"/>
    <lineage>
        <taxon>Bacteria</taxon>
        <taxon>Pseudomonadati</taxon>
        <taxon>Bacteroidota</taxon>
        <taxon>Cytophagia</taxon>
        <taxon>Cytophagales</taxon>
        <taxon>Hymenobacteraceae</taxon>
        <taxon>Hymenobacter</taxon>
    </lineage>
</organism>
<dbReference type="AlphaFoldDB" id="A0A238VAS8"/>
<keyword evidence="2" id="KW-0472">Membrane</keyword>
<keyword evidence="2" id="KW-0812">Transmembrane</keyword>